<dbReference type="AlphaFoldDB" id="A0A0G0X397"/>
<dbReference type="Proteomes" id="UP000034507">
    <property type="component" value="Unassembled WGS sequence"/>
</dbReference>
<dbReference type="EMBL" id="LCBX01000045">
    <property type="protein sequence ID" value="KKS19529.1"/>
    <property type="molecule type" value="Genomic_DNA"/>
</dbReference>
<gene>
    <name evidence="1" type="ORF">UU77_C0045G0002</name>
</gene>
<accession>A0A0G0X397</accession>
<comment type="caution">
    <text evidence="1">The sequence shown here is derived from an EMBL/GenBank/DDBJ whole genome shotgun (WGS) entry which is preliminary data.</text>
</comment>
<protein>
    <submittedName>
        <fullName evidence="1">Uncharacterized protein</fullName>
    </submittedName>
</protein>
<evidence type="ECO:0000313" key="1">
    <source>
        <dbReference type="EMBL" id="KKS19529.1"/>
    </source>
</evidence>
<organism evidence="1 2">
    <name type="scientific">candidate division WWE3 bacterium GW2011_GWC1_41_7</name>
    <dbReference type="NCBI Taxonomy" id="1619119"/>
    <lineage>
        <taxon>Bacteria</taxon>
        <taxon>Katanobacteria</taxon>
    </lineage>
</organism>
<sequence>MVLNLHENTEVAEDDISATEVGGVETKFLQEVRVAKNPEQAADVFQKILEKEYPNYTLELKKSNLEHGFDWANQLPQSTSEQLFRRTVEAMIYVEDYDRHPERKYTENQQDNYSAYNKYLQVATGPEDSPVHKKCLKILQSVRDAYDSGANLMLLNHMLSTMDVSDINPQLPTIADKEKTFLGFNRPAQTR</sequence>
<reference evidence="1 2" key="1">
    <citation type="journal article" date="2015" name="Nature">
        <title>rRNA introns, odd ribosomes, and small enigmatic genomes across a large radiation of phyla.</title>
        <authorList>
            <person name="Brown C.T."/>
            <person name="Hug L.A."/>
            <person name="Thomas B.C."/>
            <person name="Sharon I."/>
            <person name="Castelle C.J."/>
            <person name="Singh A."/>
            <person name="Wilkins M.J."/>
            <person name="Williams K.H."/>
            <person name="Banfield J.F."/>
        </authorList>
    </citation>
    <scope>NUCLEOTIDE SEQUENCE [LARGE SCALE GENOMIC DNA]</scope>
</reference>
<evidence type="ECO:0000313" key="2">
    <source>
        <dbReference type="Proteomes" id="UP000034507"/>
    </source>
</evidence>
<name>A0A0G0X397_UNCKA</name>
<proteinExistence type="predicted"/>